<dbReference type="EC" id="2.4.1.246" evidence="2"/>
<dbReference type="CDD" id="cd03801">
    <property type="entry name" value="GT4_PimA-like"/>
    <property type="match status" value="1"/>
</dbReference>
<dbReference type="AlphaFoldDB" id="A0A174T629"/>
<dbReference type="Proteomes" id="UP000095788">
    <property type="component" value="Unassembled WGS sequence"/>
</dbReference>
<dbReference type="SUPFAM" id="SSF53756">
    <property type="entry name" value="UDP-Glycosyltransferase/glycogen phosphorylase"/>
    <property type="match status" value="1"/>
</dbReference>
<evidence type="ECO:0000313" key="2">
    <source>
        <dbReference type="EMBL" id="CUQ05554.1"/>
    </source>
</evidence>
<name>A0A174T629_BACUN</name>
<dbReference type="Gene3D" id="3.40.50.2000">
    <property type="entry name" value="Glycogen Phosphorylase B"/>
    <property type="match status" value="2"/>
</dbReference>
<protein>
    <submittedName>
        <fullName evidence="2">Glycosyl transferase family protein</fullName>
        <ecNumber evidence="2">2.4.1.246</ecNumber>
    </submittedName>
</protein>
<evidence type="ECO:0000259" key="1">
    <source>
        <dbReference type="Pfam" id="PF00534"/>
    </source>
</evidence>
<dbReference type="EMBL" id="CZBF01000004">
    <property type="protein sequence ID" value="CUQ05554.1"/>
    <property type="molecule type" value="Genomic_DNA"/>
</dbReference>
<dbReference type="GO" id="GO:0103011">
    <property type="term" value="F:mannosylfructose-phosphate synthase activity"/>
    <property type="evidence" value="ECO:0007669"/>
    <property type="project" value="UniProtKB-EC"/>
</dbReference>
<sequence>MKVLYCNPIFLDYRLPFYKRLNELFDGNFYVMYSTVRYKLRHNEHLLKQIPEVLGRNALPFENEKLFNTYEMSFKKYNGRQGKRIPITKGLIRSIKKIKPDVLISEGFFQWTPLVLLYSILTLTPLFIGYERTPHTERNAKRIITWQRKFFNLFIKGYLVNGKETQKYLESIGIKSKKIHIGGMSADGKGLAEAVKNYNPQNEDNEFIKSLLNIKQEKKGLIYLFSGQIHTPKGVPHLLLAWETHIKKNPKDQLVLIGKGEEYDYLKDKYATYDSIHFLGFIAYQYVYKYYAIADVFILPTLQDNWSLVIPEAMACGLPVATSIYNGCYSELIKEDVNGTIFDPLKNDSMLKALEYFHHHDLKAMGQASIELEKPFNTENCAQREYDAIIRSLDKKTGK</sequence>
<reference evidence="2 3" key="1">
    <citation type="submission" date="2015-09" db="EMBL/GenBank/DDBJ databases">
        <authorList>
            <consortium name="Pathogen Informatics"/>
        </authorList>
    </citation>
    <scope>NUCLEOTIDE SEQUENCE [LARGE SCALE GENOMIC DNA]</scope>
    <source>
        <strain evidence="2 3">2789STDY5834942</strain>
    </source>
</reference>
<keyword evidence="2" id="KW-0808">Transferase</keyword>
<dbReference type="InterPro" id="IPR001296">
    <property type="entry name" value="Glyco_trans_1"/>
</dbReference>
<feature type="domain" description="Glycosyl transferase family 1" evidence="1">
    <location>
        <begin position="217"/>
        <end position="360"/>
    </location>
</feature>
<dbReference type="InterPro" id="IPR050194">
    <property type="entry name" value="Glycosyltransferase_grp1"/>
</dbReference>
<dbReference type="PANTHER" id="PTHR45947">
    <property type="entry name" value="SULFOQUINOVOSYL TRANSFERASE SQD2"/>
    <property type="match status" value="1"/>
</dbReference>
<gene>
    <name evidence="2" type="primary">mfpsA</name>
    <name evidence="2" type="ORF">ERS852554_02796</name>
</gene>
<dbReference type="RefSeq" id="WP_057281823.1">
    <property type="nucleotide sequence ID" value="NZ_CZBF01000004.1"/>
</dbReference>
<dbReference type="Pfam" id="PF00534">
    <property type="entry name" value="Glycos_transf_1"/>
    <property type="match status" value="1"/>
</dbReference>
<dbReference type="PANTHER" id="PTHR45947:SF3">
    <property type="entry name" value="SULFOQUINOVOSYL TRANSFERASE SQD2"/>
    <property type="match status" value="1"/>
</dbReference>
<proteinExistence type="predicted"/>
<organism evidence="2 3">
    <name type="scientific">Bacteroides uniformis</name>
    <dbReference type="NCBI Taxonomy" id="820"/>
    <lineage>
        <taxon>Bacteria</taxon>
        <taxon>Pseudomonadati</taxon>
        <taxon>Bacteroidota</taxon>
        <taxon>Bacteroidia</taxon>
        <taxon>Bacteroidales</taxon>
        <taxon>Bacteroidaceae</taxon>
        <taxon>Bacteroides</taxon>
    </lineage>
</organism>
<keyword evidence="2" id="KW-0328">Glycosyltransferase</keyword>
<evidence type="ECO:0000313" key="3">
    <source>
        <dbReference type="Proteomes" id="UP000095788"/>
    </source>
</evidence>
<accession>A0A174T629</accession>